<dbReference type="STRING" id="1071383.J7RSJ8"/>
<feature type="transmembrane region" description="Helical" evidence="7">
    <location>
        <begin position="162"/>
        <end position="185"/>
    </location>
</feature>
<dbReference type="GO" id="GO:0005783">
    <property type="term" value="C:endoplasmic reticulum"/>
    <property type="evidence" value="ECO:0007669"/>
    <property type="project" value="TreeGrafter"/>
</dbReference>
<keyword evidence="5 7" id="KW-0472">Membrane</keyword>
<reference evidence="8 9" key="1">
    <citation type="journal article" date="2011" name="Proc. Natl. Acad. Sci. U.S.A.">
        <title>Evolutionary erosion of yeast sex chromosomes by mating-type switching accidents.</title>
        <authorList>
            <person name="Gordon J.L."/>
            <person name="Armisen D."/>
            <person name="Proux-Wera E."/>
            <person name="Oheigeartaigh S.S."/>
            <person name="Byrne K.P."/>
            <person name="Wolfe K.H."/>
        </authorList>
    </citation>
    <scope>NUCLEOTIDE SEQUENCE [LARGE SCALE GENOMIC DNA]</scope>
    <source>
        <strain evidence="9">ATCC MYA-139 / BCRC 22969 / CBS 8797 / CCRC 22969 / KCTC 17520 / NBRC 10181 / NCYC 3082</strain>
    </source>
</reference>
<reference evidence="9" key="2">
    <citation type="submission" date="2012-08" db="EMBL/GenBank/DDBJ databases">
        <title>Genome sequence of Kazachstania naganishii.</title>
        <authorList>
            <person name="Gordon J.L."/>
            <person name="Armisen D."/>
            <person name="Proux-Wera E."/>
            <person name="OhEigeartaigh S.S."/>
            <person name="Byrne K.P."/>
            <person name="Wolfe K.H."/>
        </authorList>
    </citation>
    <scope>NUCLEOTIDE SEQUENCE [LARGE SCALE GENOMIC DNA]</scope>
    <source>
        <strain evidence="9">ATCC MYA-139 / BCRC 22969 / CBS 8797 / CCRC 22969 / KCTC 17520 / NBRC 10181 / NCYC 3082</strain>
    </source>
</reference>
<dbReference type="InterPro" id="IPR051085">
    <property type="entry name" value="MB_O-acyltransferase"/>
</dbReference>
<dbReference type="GO" id="GO:0016020">
    <property type="term" value="C:membrane"/>
    <property type="evidence" value="ECO:0007669"/>
    <property type="project" value="UniProtKB-SubCell"/>
</dbReference>
<keyword evidence="3 7" id="KW-0812">Transmembrane</keyword>
<organism evidence="8 9">
    <name type="scientific">Huiozyma naganishii (strain ATCC MYA-139 / BCRC 22969 / CBS 8797 / KCTC 17520 / NBRC 10181 / NCYC 3082 / Yp74L-3)</name>
    <name type="common">Yeast</name>
    <name type="synonym">Kazachstania naganishii</name>
    <dbReference type="NCBI Taxonomy" id="1071383"/>
    <lineage>
        <taxon>Eukaryota</taxon>
        <taxon>Fungi</taxon>
        <taxon>Dikarya</taxon>
        <taxon>Ascomycota</taxon>
        <taxon>Saccharomycotina</taxon>
        <taxon>Saccharomycetes</taxon>
        <taxon>Saccharomycetales</taxon>
        <taxon>Saccharomycetaceae</taxon>
        <taxon>Huiozyma</taxon>
    </lineage>
</organism>
<evidence type="ECO:0000256" key="2">
    <source>
        <dbReference type="ARBA" id="ARBA00010323"/>
    </source>
</evidence>
<dbReference type="Pfam" id="PF03062">
    <property type="entry name" value="MBOAT"/>
    <property type="match status" value="1"/>
</dbReference>
<feature type="transmembrane region" description="Helical" evidence="7">
    <location>
        <begin position="377"/>
        <end position="399"/>
    </location>
</feature>
<evidence type="ECO:0000256" key="3">
    <source>
        <dbReference type="ARBA" id="ARBA00022692"/>
    </source>
</evidence>
<sequence>MDLVTRGLRELFSVPALDARIAPQPVSPVGKGKGKKVGGGGSSSGGSVSPLGSVGAPRWGTLEFKAYFAAFAVVVPLMLRAAVRASSEVNVENFPKFSPLLSQGWLFGRKVDNSDAQYRFFRDNLLLLLSLMGGHVLLRRIVHKVVPQISRLRFDLFFGLFFLWVAHGVNAVRILLHMFTMFIVVRVLKRHRRYATAFNWVYGIGTLFINDHLRTMPLSRLASCLSFLDDDVRFRGIIPRWDVFFNFTLLRIISYNLDFLERWDTQFKTLKKTEDGDTGEDLVLERPHHRRLNSSSVSLQTIQEDDKQPPHGDSLLVNERARLEAPHHISEYNLANLVAYVLYTPLFIAGPIITFNDYVYQSKHTLPSISKRRIVSYAVRLALTILTMEFILHFTYVVAVSKTKAWTNDTPFEISMIGLFNLNAIYLKLLIPWRLFRLWALLDGVDAPENMIRMVDNNYSSLAFWRAWHRSFNKWVVRYIYIPLGGSRNRILTSLAVFSFVAVWHDIQLKLLFWGWIIVLFLIPEMLATEFCQQFRAKSWYRHLCALGAVANIWTMMIANLFGFCLGVDGTRTLLWDMFSTVRGLCFFGIASGCLFVAVQIMFELREEEKRQGIYLKC</sequence>
<feature type="transmembrane region" description="Helical" evidence="7">
    <location>
        <begin position="582"/>
        <end position="603"/>
    </location>
</feature>
<accession>J7RSJ8</accession>
<feature type="region of interest" description="Disordered" evidence="6">
    <location>
        <begin position="25"/>
        <end position="49"/>
    </location>
</feature>
<dbReference type="GO" id="GO:0006506">
    <property type="term" value="P:GPI anchor biosynthetic process"/>
    <property type="evidence" value="ECO:0007669"/>
    <property type="project" value="TreeGrafter"/>
</dbReference>
<keyword evidence="4 7" id="KW-1133">Transmembrane helix</keyword>
<feature type="transmembrane region" description="Helical" evidence="7">
    <location>
        <begin position="544"/>
        <end position="562"/>
    </location>
</feature>
<evidence type="ECO:0000256" key="4">
    <source>
        <dbReference type="ARBA" id="ARBA00022989"/>
    </source>
</evidence>
<comment type="similarity">
    <text evidence="2">Belongs to the membrane-bound acyltransferase family.</text>
</comment>
<proteinExistence type="inferred from homology"/>
<evidence type="ECO:0000256" key="1">
    <source>
        <dbReference type="ARBA" id="ARBA00004141"/>
    </source>
</evidence>
<dbReference type="OrthoDB" id="420606at2759"/>
<evidence type="ECO:0008006" key="10">
    <source>
        <dbReference type="Google" id="ProtNLM"/>
    </source>
</evidence>
<dbReference type="RefSeq" id="XP_022467137.1">
    <property type="nucleotide sequence ID" value="XM_022610886.1"/>
</dbReference>
<evidence type="ECO:0000313" key="8">
    <source>
        <dbReference type="EMBL" id="CCK72893.1"/>
    </source>
</evidence>
<keyword evidence="9" id="KW-1185">Reference proteome</keyword>
<dbReference type="Proteomes" id="UP000006310">
    <property type="component" value="Chromosome 13"/>
</dbReference>
<dbReference type="GO" id="GO:0008374">
    <property type="term" value="F:O-acyltransferase activity"/>
    <property type="evidence" value="ECO:0007669"/>
    <property type="project" value="TreeGrafter"/>
</dbReference>
<dbReference type="PANTHER" id="PTHR13285">
    <property type="entry name" value="ACYLTRANSFERASE"/>
    <property type="match status" value="1"/>
</dbReference>
<dbReference type="HOGENOM" id="CLU_021430_1_1_1"/>
<name>J7RSJ8_HUIN7</name>
<evidence type="ECO:0000313" key="9">
    <source>
        <dbReference type="Proteomes" id="UP000006310"/>
    </source>
</evidence>
<dbReference type="EMBL" id="HE978326">
    <property type="protein sequence ID" value="CCK72893.1"/>
    <property type="molecule type" value="Genomic_DNA"/>
</dbReference>
<dbReference type="AlphaFoldDB" id="J7RSJ8"/>
<dbReference type="GeneID" id="34528673"/>
<dbReference type="KEGG" id="kng:KNAG_0M00400"/>
<evidence type="ECO:0000256" key="5">
    <source>
        <dbReference type="ARBA" id="ARBA00023136"/>
    </source>
</evidence>
<dbReference type="PANTHER" id="PTHR13285:SF18">
    <property type="entry name" value="PROTEIN-CYSTEINE N-PALMITOYLTRANSFERASE RASP"/>
    <property type="match status" value="1"/>
</dbReference>
<dbReference type="OMA" id="GWHRSYN"/>
<dbReference type="InterPro" id="IPR004299">
    <property type="entry name" value="MBOAT_fam"/>
</dbReference>
<protein>
    <recommendedName>
        <fullName evidence="10">Glycerol uptake protein 1</fullName>
    </recommendedName>
</protein>
<comment type="subcellular location">
    <subcellularLocation>
        <location evidence="1">Membrane</location>
        <topology evidence="1">Multi-pass membrane protein</topology>
    </subcellularLocation>
</comment>
<evidence type="ECO:0000256" key="7">
    <source>
        <dbReference type="SAM" id="Phobius"/>
    </source>
</evidence>
<feature type="transmembrane region" description="Helical" evidence="7">
    <location>
        <begin position="411"/>
        <end position="431"/>
    </location>
</feature>
<gene>
    <name evidence="8" type="primary">KNAG0M00400</name>
    <name evidence="8" type="ordered locus">KNAG_0M00400</name>
</gene>
<evidence type="ECO:0000256" key="6">
    <source>
        <dbReference type="SAM" id="MobiDB-lite"/>
    </source>
</evidence>
<dbReference type="eggNOG" id="KOG3860">
    <property type="taxonomic scope" value="Eukaryota"/>
</dbReference>